<sequence>MPRMPLHLASGTGVSSNYKQKAIRFVRYGCANRPFYHIVVINRKSQQKNCPIEQIGTYDKSTNVHNEKLIAFNYERVQHWIGQGSKISQPFLELLGLAGMLPIHPKTYINAWRNRTSEKKE</sequence>
<dbReference type="NCBIfam" id="TIGR00002">
    <property type="entry name" value="S16"/>
    <property type="match status" value="1"/>
</dbReference>
<dbReference type="InterPro" id="IPR000307">
    <property type="entry name" value="Ribosomal_bS16"/>
</dbReference>
<evidence type="ECO:0000256" key="3">
    <source>
        <dbReference type="ARBA" id="ARBA00022980"/>
    </source>
</evidence>
<name>A0AAJ6YR93_9HYME</name>
<proteinExistence type="inferred from homology"/>
<keyword evidence="5" id="KW-0687">Ribonucleoprotein</keyword>
<evidence type="ECO:0000256" key="6">
    <source>
        <dbReference type="ARBA" id="ARBA00035263"/>
    </source>
</evidence>
<reference evidence="9" key="1">
    <citation type="submission" date="2025-08" db="UniProtKB">
        <authorList>
            <consortium name="RefSeq"/>
        </authorList>
    </citation>
    <scope>IDENTIFICATION</scope>
</reference>
<dbReference type="CTD" id="51021"/>
<keyword evidence="3 9" id="KW-0689">Ribosomal protein</keyword>
<dbReference type="AlphaFoldDB" id="A0AAJ6YR93"/>
<dbReference type="PANTHER" id="PTHR12919:SF20">
    <property type="entry name" value="SMALL RIBOSOMAL SUBUNIT PROTEIN BS16M"/>
    <property type="match status" value="1"/>
</dbReference>
<dbReference type="GO" id="GO:0032543">
    <property type="term" value="P:mitochondrial translation"/>
    <property type="evidence" value="ECO:0007669"/>
    <property type="project" value="TreeGrafter"/>
</dbReference>
<keyword evidence="8" id="KW-1185">Reference proteome</keyword>
<gene>
    <name evidence="9" type="primary">LOC105366126</name>
</gene>
<dbReference type="Gene3D" id="3.30.1320.10">
    <property type="match status" value="1"/>
</dbReference>
<organism evidence="8 9">
    <name type="scientific">Ceratosolen solmsi marchali</name>
    <dbReference type="NCBI Taxonomy" id="326594"/>
    <lineage>
        <taxon>Eukaryota</taxon>
        <taxon>Metazoa</taxon>
        <taxon>Ecdysozoa</taxon>
        <taxon>Arthropoda</taxon>
        <taxon>Hexapoda</taxon>
        <taxon>Insecta</taxon>
        <taxon>Pterygota</taxon>
        <taxon>Neoptera</taxon>
        <taxon>Endopterygota</taxon>
        <taxon>Hymenoptera</taxon>
        <taxon>Apocrita</taxon>
        <taxon>Proctotrupomorpha</taxon>
        <taxon>Chalcidoidea</taxon>
        <taxon>Agaonidae</taxon>
        <taxon>Agaoninae</taxon>
        <taxon>Ceratosolen</taxon>
    </lineage>
</organism>
<dbReference type="HAMAP" id="MF_00385">
    <property type="entry name" value="Ribosomal_bS16"/>
    <property type="match status" value="1"/>
</dbReference>
<dbReference type="GO" id="GO:0005743">
    <property type="term" value="C:mitochondrial inner membrane"/>
    <property type="evidence" value="ECO:0007669"/>
    <property type="project" value="UniProtKB-ARBA"/>
</dbReference>
<evidence type="ECO:0000256" key="2">
    <source>
        <dbReference type="ARBA" id="ARBA00006668"/>
    </source>
</evidence>
<dbReference type="InterPro" id="IPR023803">
    <property type="entry name" value="Ribosomal_bS16_dom_sf"/>
</dbReference>
<dbReference type="Pfam" id="PF00886">
    <property type="entry name" value="Ribosomal_S16"/>
    <property type="match status" value="1"/>
</dbReference>
<accession>A0AAJ6YR93</accession>
<protein>
    <recommendedName>
        <fullName evidence="6">Small ribosomal subunit protein bS16m</fullName>
    </recommendedName>
    <alternativeName>
        <fullName evidence="7">28S ribosomal protein S16, mitochondrial</fullName>
    </alternativeName>
</protein>
<evidence type="ECO:0000256" key="7">
    <source>
        <dbReference type="ARBA" id="ARBA00035438"/>
    </source>
</evidence>
<evidence type="ECO:0000313" key="9">
    <source>
        <dbReference type="RefSeq" id="XP_011502758.1"/>
    </source>
</evidence>
<evidence type="ECO:0000313" key="8">
    <source>
        <dbReference type="Proteomes" id="UP000695007"/>
    </source>
</evidence>
<dbReference type="PANTHER" id="PTHR12919">
    <property type="entry name" value="30S RIBOSOMAL PROTEIN S16"/>
    <property type="match status" value="1"/>
</dbReference>
<dbReference type="GO" id="GO:0003735">
    <property type="term" value="F:structural constituent of ribosome"/>
    <property type="evidence" value="ECO:0007669"/>
    <property type="project" value="InterPro"/>
</dbReference>
<keyword evidence="4" id="KW-0496">Mitochondrion</keyword>
<dbReference type="Proteomes" id="UP000695007">
    <property type="component" value="Unplaced"/>
</dbReference>
<evidence type="ECO:0000256" key="5">
    <source>
        <dbReference type="ARBA" id="ARBA00023274"/>
    </source>
</evidence>
<evidence type="ECO:0000256" key="1">
    <source>
        <dbReference type="ARBA" id="ARBA00004173"/>
    </source>
</evidence>
<dbReference type="RefSeq" id="XP_011502758.1">
    <property type="nucleotide sequence ID" value="XM_011504456.1"/>
</dbReference>
<dbReference type="GeneID" id="105366126"/>
<dbReference type="GO" id="GO:0005763">
    <property type="term" value="C:mitochondrial small ribosomal subunit"/>
    <property type="evidence" value="ECO:0007669"/>
    <property type="project" value="TreeGrafter"/>
</dbReference>
<evidence type="ECO:0000256" key="4">
    <source>
        <dbReference type="ARBA" id="ARBA00023128"/>
    </source>
</evidence>
<comment type="similarity">
    <text evidence="2">Belongs to the bacterial ribosomal protein bS16 family.</text>
</comment>
<comment type="subcellular location">
    <subcellularLocation>
        <location evidence="1">Mitochondrion</location>
    </subcellularLocation>
</comment>
<dbReference type="KEGG" id="csol:105366126"/>
<dbReference type="SUPFAM" id="SSF54565">
    <property type="entry name" value="Ribosomal protein S16"/>
    <property type="match status" value="1"/>
</dbReference>
<dbReference type="FunFam" id="3.30.1320.10:FF:000004">
    <property type="entry name" value="28S ribosomal protein S16, mitochondrial"/>
    <property type="match status" value="1"/>
</dbReference>